<organism evidence="1 2">
    <name type="scientific">Roseovarius albus</name>
    <dbReference type="NCBI Taxonomy" id="1247867"/>
    <lineage>
        <taxon>Bacteria</taxon>
        <taxon>Pseudomonadati</taxon>
        <taxon>Pseudomonadota</taxon>
        <taxon>Alphaproteobacteria</taxon>
        <taxon>Rhodobacterales</taxon>
        <taxon>Roseobacteraceae</taxon>
        <taxon>Roseovarius</taxon>
    </lineage>
</organism>
<accession>A0A1X6Y9F2</accession>
<protein>
    <submittedName>
        <fullName evidence="1">Uncharacterized protein</fullName>
    </submittedName>
</protein>
<sequence length="43" mass="4671">MTRRVVRFAHHVFGINVCQCGEGGGGQTLPTLRLLGVCVLMWG</sequence>
<reference evidence="1 2" key="1">
    <citation type="submission" date="2017-03" db="EMBL/GenBank/DDBJ databases">
        <authorList>
            <person name="Afonso C.L."/>
            <person name="Miller P.J."/>
            <person name="Scott M.A."/>
            <person name="Spackman E."/>
            <person name="Goraichik I."/>
            <person name="Dimitrov K.M."/>
            <person name="Suarez D.L."/>
            <person name="Swayne D.E."/>
        </authorList>
    </citation>
    <scope>NUCLEOTIDE SEQUENCE [LARGE SCALE GENOMIC DNA]</scope>
    <source>
        <strain evidence="1 2">CECT 7450</strain>
    </source>
</reference>
<evidence type="ECO:0000313" key="2">
    <source>
        <dbReference type="Proteomes" id="UP000193061"/>
    </source>
</evidence>
<dbReference type="AlphaFoldDB" id="A0A1X6Y9F2"/>
<name>A0A1X6Y9F2_9RHOB</name>
<dbReference type="EMBL" id="FWFX01000001">
    <property type="protein sequence ID" value="SLN14590.1"/>
    <property type="molecule type" value="Genomic_DNA"/>
</dbReference>
<proteinExistence type="predicted"/>
<gene>
    <name evidence="1" type="ORF">ROA7450_00289</name>
</gene>
<dbReference type="Proteomes" id="UP000193061">
    <property type="component" value="Unassembled WGS sequence"/>
</dbReference>
<evidence type="ECO:0000313" key="1">
    <source>
        <dbReference type="EMBL" id="SLN14590.1"/>
    </source>
</evidence>
<keyword evidence="2" id="KW-1185">Reference proteome</keyword>